<dbReference type="Proteomes" id="UP000316238">
    <property type="component" value="Unassembled WGS sequence"/>
</dbReference>
<evidence type="ECO:0000313" key="2">
    <source>
        <dbReference type="EMBL" id="TAA74003.1"/>
    </source>
</evidence>
<dbReference type="AlphaFoldDB" id="A0A521FZ14"/>
<accession>A0A521FZ14</accession>
<protein>
    <submittedName>
        <fullName evidence="2">Uncharacterized protein</fullName>
    </submittedName>
</protein>
<evidence type="ECO:0000313" key="3">
    <source>
        <dbReference type="Proteomes" id="UP000316238"/>
    </source>
</evidence>
<gene>
    <name evidence="2" type="ORF">CDV28_14411</name>
</gene>
<feature type="signal peptide" evidence="1">
    <location>
        <begin position="1"/>
        <end position="25"/>
    </location>
</feature>
<comment type="caution">
    <text evidence="2">The sequence shown here is derived from an EMBL/GenBank/DDBJ whole genome shotgun (WGS) entry which is preliminary data.</text>
</comment>
<feature type="chain" id="PRO_5021926876" evidence="1">
    <location>
        <begin position="26"/>
        <end position="139"/>
    </location>
</feature>
<organism evidence="2 3">
    <name type="scientific">Candidatus Electronema aureum</name>
    <dbReference type="NCBI Taxonomy" id="2005002"/>
    <lineage>
        <taxon>Bacteria</taxon>
        <taxon>Pseudomonadati</taxon>
        <taxon>Thermodesulfobacteriota</taxon>
        <taxon>Desulfobulbia</taxon>
        <taxon>Desulfobulbales</taxon>
        <taxon>Desulfobulbaceae</taxon>
        <taxon>Candidatus Electronema</taxon>
    </lineage>
</organism>
<reference evidence="2" key="1">
    <citation type="submission" date="2017-07" db="EMBL/GenBank/DDBJ databases">
        <title>The cable genome - Insights into the physiology and evolution of filamentous bacteria capable of sulfide oxidation via long distance electron transfer.</title>
        <authorList>
            <person name="Thorup C."/>
            <person name="Bjerg J.T."/>
            <person name="Schreiber L."/>
            <person name="Nielsen L.P."/>
            <person name="Kjeldsen K.U."/>
            <person name="Boesen T."/>
            <person name="Boggild A."/>
            <person name="Meysman F."/>
            <person name="Geelhoed J."/>
            <person name="Schramm A."/>
        </authorList>
    </citation>
    <scope>NUCLEOTIDE SEQUENCE [LARGE SCALE GENOMIC DNA]</scope>
    <source>
        <strain evidence="2">GS</strain>
    </source>
</reference>
<dbReference type="EMBL" id="NQJD01000044">
    <property type="protein sequence ID" value="TAA74003.1"/>
    <property type="molecule type" value="Genomic_DNA"/>
</dbReference>
<keyword evidence="3" id="KW-1185">Reference proteome</keyword>
<proteinExistence type="predicted"/>
<name>A0A521FZ14_9BACT</name>
<sequence>MRVNYIFYAVALVQLGMLSVLPPQAAGGQRQGREQLSAQERAWFDTFQQGTLYARGWKDITSTILAKAPVELKSDLQRNLEELGAKIGREWSKSNDIRKIDSEMLRQWGNMLERTAECEPAKIPQVVATLNQKVVALLD</sequence>
<evidence type="ECO:0000256" key="1">
    <source>
        <dbReference type="SAM" id="SignalP"/>
    </source>
</evidence>
<keyword evidence="1" id="KW-0732">Signal</keyword>